<gene>
    <name evidence="2" type="ORF">GOBAR_AA26876</name>
</gene>
<dbReference type="OrthoDB" id="1002123at2759"/>
<protein>
    <recommendedName>
        <fullName evidence="1">RNase H type-1 domain-containing protein</fullName>
    </recommendedName>
</protein>
<reference evidence="2 3" key="1">
    <citation type="submission" date="2015-01" db="EMBL/GenBank/DDBJ databases">
        <title>Genome of allotetraploid Gossypium barbadense reveals genomic plasticity and fiber elongation in cotton evolution.</title>
        <authorList>
            <person name="Chen X."/>
            <person name="Liu X."/>
            <person name="Zhao B."/>
            <person name="Zheng H."/>
            <person name="Hu Y."/>
            <person name="Lu G."/>
            <person name="Yang C."/>
            <person name="Chen J."/>
            <person name="Shan C."/>
            <person name="Zhang L."/>
            <person name="Zhou Y."/>
            <person name="Wang L."/>
            <person name="Guo W."/>
            <person name="Bai Y."/>
            <person name="Ruan J."/>
            <person name="Shangguan X."/>
            <person name="Mao Y."/>
            <person name="Jiang J."/>
            <person name="Zhu Y."/>
            <person name="Lei J."/>
            <person name="Kang H."/>
            <person name="Chen S."/>
            <person name="He X."/>
            <person name="Wang R."/>
            <person name="Wang Y."/>
            <person name="Chen J."/>
            <person name="Wang L."/>
            <person name="Yu S."/>
            <person name="Wang B."/>
            <person name="Wei J."/>
            <person name="Song S."/>
            <person name="Lu X."/>
            <person name="Gao Z."/>
            <person name="Gu W."/>
            <person name="Deng X."/>
            <person name="Ma D."/>
            <person name="Wang S."/>
            <person name="Liang W."/>
            <person name="Fang L."/>
            <person name="Cai C."/>
            <person name="Zhu X."/>
            <person name="Zhou B."/>
            <person name="Zhang Y."/>
            <person name="Chen Z."/>
            <person name="Xu S."/>
            <person name="Zhu R."/>
            <person name="Wang S."/>
            <person name="Zhang T."/>
            <person name="Zhao G."/>
        </authorList>
    </citation>
    <scope>NUCLEOTIDE SEQUENCE [LARGE SCALE GENOMIC DNA]</scope>
    <source>
        <strain evidence="3">cv. Xinhai21</strain>
        <tissue evidence="2">Leaf</tissue>
    </source>
</reference>
<dbReference type="Proteomes" id="UP000239757">
    <property type="component" value="Unassembled WGS sequence"/>
</dbReference>
<name>A0A2P5WRV0_GOSBA</name>
<evidence type="ECO:0000259" key="1">
    <source>
        <dbReference type="Pfam" id="PF13456"/>
    </source>
</evidence>
<organism evidence="2 3">
    <name type="scientific">Gossypium barbadense</name>
    <name type="common">Sea Island cotton</name>
    <name type="synonym">Hibiscus barbadensis</name>
    <dbReference type="NCBI Taxonomy" id="3634"/>
    <lineage>
        <taxon>Eukaryota</taxon>
        <taxon>Viridiplantae</taxon>
        <taxon>Streptophyta</taxon>
        <taxon>Embryophyta</taxon>
        <taxon>Tracheophyta</taxon>
        <taxon>Spermatophyta</taxon>
        <taxon>Magnoliopsida</taxon>
        <taxon>eudicotyledons</taxon>
        <taxon>Gunneridae</taxon>
        <taxon>Pentapetalae</taxon>
        <taxon>rosids</taxon>
        <taxon>malvids</taxon>
        <taxon>Malvales</taxon>
        <taxon>Malvaceae</taxon>
        <taxon>Malvoideae</taxon>
        <taxon>Gossypium</taxon>
    </lineage>
</organism>
<dbReference type="EMBL" id="KZ666722">
    <property type="protein sequence ID" value="PPR93794.1"/>
    <property type="molecule type" value="Genomic_DNA"/>
</dbReference>
<evidence type="ECO:0000313" key="3">
    <source>
        <dbReference type="Proteomes" id="UP000239757"/>
    </source>
</evidence>
<dbReference type="InterPro" id="IPR012337">
    <property type="entry name" value="RNaseH-like_sf"/>
</dbReference>
<dbReference type="GO" id="GO:0004523">
    <property type="term" value="F:RNA-DNA hybrid ribonuclease activity"/>
    <property type="evidence" value="ECO:0007669"/>
    <property type="project" value="InterPro"/>
</dbReference>
<dbReference type="Pfam" id="PF13456">
    <property type="entry name" value="RVT_3"/>
    <property type="match status" value="1"/>
</dbReference>
<dbReference type="GO" id="GO:0003676">
    <property type="term" value="F:nucleic acid binding"/>
    <property type="evidence" value="ECO:0007669"/>
    <property type="project" value="InterPro"/>
</dbReference>
<dbReference type="InterPro" id="IPR002156">
    <property type="entry name" value="RNaseH_domain"/>
</dbReference>
<accession>A0A2P5WRV0</accession>
<dbReference type="SUPFAM" id="SSF53098">
    <property type="entry name" value="Ribonuclease H-like"/>
    <property type="match status" value="1"/>
</dbReference>
<evidence type="ECO:0000313" key="2">
    <source>
        <dbReference type="EMBL" id="PPR93794.1"/>
    </source>
</evidence>
<proteinExistence type="predicted"/>
<feature type="domain" description="RNase H type-1" evidence="1">
    <location>
        <begin position="11"/>
        <end position="86"/>
    </location>
</feature>
<dbReference type="AlphaFoldDB" id="A0A2P5WRV0"/>
<sequence>MVSLQKCVKFNNDASVVRPAGIAGIGGVLRDDKGQVLTLFFGPASSLDPAVSETIAIKAALEVFDQTFWKGKAHLVVGSNSEVTVSWCSRPA</sequence>